<evidence type="ECO:0000313" key="5">
    <source>
        <dbReference type="Proteomes" id="UP001235939"/>
    </source>
</evidence>
<dbReference type="Pfam" id="PF01991">
    <property type="entry name" value="vATP-synt_E"/>
    <property type="match status" value="1"/>
</dbReference>
<evidence type="ECO:0000256" key="3">
    <source>
        <dbReference type="ARBA" id="ARBA00023065"/>
    </source>
</evidence>
<evidence type="ECO:0000256" key="2">
    <source>
        <dbReference type="ARBA" id="ARBA00022448"/>
    </source>
</evidence>
<comment type="similarity">
    <text evidence="1">Belongs to the V-ATPase E subunit family.</text>
</comment>
<keyword evidence="5" id="KW-1185">Reference proteome</keyword>
<dbReference type="PANTHER" id="PTHR45715">
    <property type="entry name" value="ATPASE H+-TRANSPORTING V1 SUBUNIT E1A-RELATED"/>
    <property type="match status" value="1"/>
</dbReference>
<organism evidence="4 5">
    <name type="scientific">Cordylochernes scorpioides</name>
    <dbReference type="NCBI Taxonomy" id="51811"/>
    <lineage>
        <taxon>Eukaryota</taxon>
        <taxon>Metazoa</taxon>
        <taxon>Ecdysozoa</taxon>
        <taxon>Arthropoda</taxon>
        <taxon>Chelicerata</taxon>
        <taxon>Arachnida</taxon>
        <taxon>Pseudoscorpiones</taxon>
        <taxon>Cheliferoidea</taxon>
        <taxon>Chernetidae</taxon>
        <taxon>Cordylochernes</taxon>
    </lineage>
</organism>
<dbReference type="InterPro" id="IPR002842">
    <property type="entry name" value="ATPase_V1_Esu"/>
</dbReference>
<dbReference type="Proteomes" id="UP001235939">
    <property type="component" value="Chromosome 17"/>
</dbReference>
<dbReference type="Gene3D" id="3.30.2320.30">
    <property type="entry name" value="ATP synthase, E subunit, C-terminal"/>
    <property type="match status" value="1"/>
</dbReference>
<dbReference type="SUPFAM" id="SSF160527">
    <property type="entry name" value="V-type ATPase subunit E-like"/>
    <property type="match status" value="1"/>
</dbReference>
<evidence type="ECO:0000313" key="4">
    <source>
        <dbReference type="EMBL" id="UYV79235.1"/>
    </source>
</evidence>
<keyword evidence="3" id="KW-0406">Ion transport</keyword>
<dbReference type="EMBL" id="CP092879">
    <property type="protein sequence ID" value="UYV79235.1"/>
    <property type="molecule type" value="Genomic_DNA"/>
</dbReference>
<dbReference type="InterPro" id="IPR038495">
    <property type="entry name" value="ATPase_E_C"/>
</dbReference>
<reference evidence="4 5" key="1">
    <citation type="submission" date="2022-01" db="EMBL/GenBank/DDBJ databases">
        <title>A chromosomal length assembly of Cordylochernes scorpioides.</title>
        <authorList>
            <person name="Zeh D."/>
            <person name="Zeh J."/>
        </authorList>
    </citation>
    <scope>NUCLEOTIDE SEQUENCE [LARGE SCALE GENOMIC DNA]</scope>
    <source>
        <strain evidence="4">IN4F17</strain>
        <tissue evidence="4">Whole Body</tissue>
    </source>
</reference>
<accession>A0ABY6LHR1</accession>
<sequence>MCCVVQNLLEEGMRRLNEITRDRSKYQEILIKLVTQALYQLMEKEVVIRCRQQDEALLQPEQINKAVAAYRQTTKLDCVVILDKSNYLPPEICGGIEASAQKGKIKVNNTLEKRLQQIYSQVSYPLPISELVLLSCISLSLLNIPGISYYKHCVPR</sequence>
<name>A0ABY6LHR1_9ARAC</name>
<proteinExistence type="inferred from homology"/>
<evidence type="ECO:0000256" key="1">
    <source>
        <dbReference type="ARBA" id="ARBA00005901"/>
    </source>
</evidence>
<gene>
    <name evidence="4" type="ORF">LAZ67_17001688</name>
</gene>
<keyword evidence="2" id="KW-0813">Transport</keyword>
<protein>
    <submittedName>
        <fullName evidence="4">ATP6V1E1</fullName>
    </submittedName>
</protein>